<proteinExistence type="predicted"/>
<feature type="region of interest" description="Disordered" evidence="1">
    <location>
        <begin position="1"/>
        <end position="24"/>
    </location>
</feature>
<gene>
    <name evidence="2" type="ORF">IPOD504_LOCUS4228</name>
</gene>
<dbReference type="EMBL" id="OW152827">
    <property type="protein sequence ID" value="CAH2043282.1"/>
    <property type="molecule type" value="Genomic_DNA"/>
</dbReference>
<keyword evidence="3" id="KW-1185">Reference proteome</keyword>
<organism evidence="2 3">
    <name type="scientific">Iphiclides podalirius</name>
    <name type="common">scarce swallowtail</name>
    <dbReference type="NCBI Taxonomy" id="110791"/>
    <lineage>
        <taxon>Eukaryota</taxon>
        <taxon>Metazoa</taxon>
        <taxon>Ecdysozoa</taxon>
        <taxon>Arthropoda</taxon>
        <taxon>Hexapoda</taxon>
        <taxon>Insecta</taxon>
        <taxon>Pterygota</taxon>
        <taxon>Neoptera</taxon>
        <taxon>Endopterygota</taxon>
        <taxon>Lepidoptera</taxon>
        <taxon>Glossata</taxon>
        <taxon>Ditrysia</taxon>
        <taxon>Papilionoidea</taxon>
        <taxon>Papilionidae</taxon>
        <taxon>Papilioninae</taxon>
        <taxon>Iphiclides</taxon>
    </lineage>
</organism>
<evidence type="ECO:0000313" key="3">
    <source>
        <dbReference type="Proteomes" id="UP000837857"/>
    </source>
</evidence>
<sequence length="222" mass="24611">MIVLSNMFRGNHPQQHLGTRDANPTAERSAKERISSLLSQSSLRTELRTRTRSSFNEKRATGEASNSGVKEKRLSSSVDEIITKRDVNSKVICSAKGLLETNLDDLFNDVQRPDGWAEPKSLGASVPTLSSCDDRGATEYRGSLVSGDDTADDTATDSDSLDDVAREQRKCMGARRFGHMLRRVISRNGKPLTLYLFRPSAVTTLTYVLSIRIEHFFICPGK</sequence>
<reference evidence="2" key="1">
    <citation type="submission" date="2022-03" db="EMBL/GenBank/DDBJ databases">
        <authorList>
            <person name="Martin H S."/>
        </authorList>
    </citation>
    <scope>NUCLEOTIDE SEQUENCE</scope>
</reference>
<accession>A0ABN8I0H0</accession>
<feature type="region of interest" description="Disordered" evidence="1">
    <location>
        <begin position="140"/>
        <end position="162"/>
    </location>
</feature>
<feature type="non-terminal residue" evidence="2">
    <location>
        <position position="222"/>
    </location>
</feature>
<dbReference type="Proteomes" id="UP000837857">
    <property type="component" value="Chromosome 15"/>
</dbReference>
<feature type="compositionally biased region" description="Basic and acidic residues" evidence="1">
    <location>
        <begin position="45"/>
        <end position="61"/>
    </location>
</feature>
<name>A0ABN8I0H0_9NEOP</name>
<feature type="compositionally biased region" description="Acidic residues" evidence="1">
    <location>
        <begin position="149"/>
        <end position="162"/>
    </location>
</feature>
<evidence type="ECO:0000256" key="1">
    <source>
        <dbReference type="SAM" id="MobiDB-lite"/>
    </source>
</evidence>
<evidence type="ECO:0000313" key="2">
    <source>
        <dbReference type="EMBL" id="CAH2043282.1"/>
    </source>
</evidence>
<feature type="region of interest" description="Disordered" evidence="1">
    <location>
        <begin position="42"/>
        <end position="76"/>
    </location>
</feature>
<protein>
    <submittedName>
        <fullName evidence="2">Uncharacterized protein</fullName>
    </submittedName>
</protein>